<reference evidence="3" key="1">
    <citation type="submission" date="2018-05" db="EMBL/GenBank/DDBJ databases">
        <authorList>
            <person name="Lanie J.A."/>
            <person name="Ng W.-L."/>
            <person name="Kazmierczak K.M."/>
            <person name="Andrzejewski T.M."/>
            <person name="Davidsen T.M."/>
            <person name="Wayne K.J."/>
            <person name="Tettelin H."/>
            <person name="Glass J.I."/>
            <person name="Rusch D."/>
            <person name="Podicherti R."/>
            <person name="Tsui H.-C.T."/>
            <person name="Winkler M.E."/>
        </authorList>
    </citation>
    <scope>NUCLEOTIDE SEQUENCE</scope>
</reference>
<organism evidence="3">
    <name type="scientific">marine metagenome</name>
    <dbReference type="NCBI Taxonomy" id="408172"/>
    <lineage>
        <taxon>unclassified sequences</taxon>
        <taxon>metagenomes</taxon>
        <taxon>ecological metagenomes</taxon>
    </lineage>
</organism>
<feature type="region of interest" description="Disordered" evidence="1">
    <location>
        <begin position="45"/>
        <end position="65"/>
    </location>
</feature>
<accession>A0A382EGD1</accession>
<dbReference type="InterPro" id="IPR011126">
    <property type="entry name" value="Hpr_kin/Pase_Hpr_N"/>
</dbReference>
<proteinExistence type="predicted"/>
<dbReference type="Pfam" id="PF02603">
    <property type="entry name" value="Hpr_kinase_N"/>
    <property type="match status" value="1"/>
</dbReference>
<gene>
    <name evidence="3" type="ORF">METZ01_LOCUS201877</name>
</gene>
<dbReference type="GO" id="GO:0006109">
    <property type="term" value="P:regulation of carbohydrate metabolic process"/>
    <property type="evidence" value="ECO:0007669"/>
    <property type="project" value="InterPro"/>
</dbReference>
<dbReference type="GO" id="GO:0000155">
    <property type="term" value="F:phosphorelay sensor kinase activity"/>
    <property type="evidence" value="ECO:0007669"/>
    <property type="project" value="InterPro"/>
</dbReference>
<dbReference type="Gene3D" id="3.40.1390.20">
    <property type="entry name" value="HprK N-terminal domain-like"/>
    <property type="match status" value="1"/>
</dbReference>
<dbReference type="EMBL" id="UINC01044076">
    <property type="protein sequence ID" value="SVB49023.1"/>
    <property type="molecule type" value="Genomic_DNA"/>
</dbReference>
<feature type="non-terminal residue" evidence="3">
    <location>
        <position position="112"/>
    </location>
</feature>
<sequence>MSAVTNKLSIEDLFSIQHERLQLEWIAGNRGAKNTIVRENIITAKTSNTKKREPTSKKKKENENIPSDLSLIGHLNLIHPQQIQIIGSMEIKYLKELRDISMQDAIKQIFSG</sequence>
<feature type="compositionally biased region" description="Basic and acidic residues" evidence="1">
    <location>
        <begin position="50"/>
        <end position="63"/>
    </location>
</feature>
<evidence type="ECO:0000259" key="2">
    <source>
        <dbReference type="Pfam" id="PF02603"/>
    </source>
</evidence>
<dbReference type="GO" id="GO:0005524">
    <property type="term" value="F:ATP binding"/>
    <property type="evidence" value="ECO:0007669"/>
    <property type="project" value="InterPro"/>
</dbReference>
<evidence type="ECO:0000256" key="1">
    <source>
        <dbReference type="SAM" id="MobiDB-lite"/>
    </source>
</evidence>
<dbReference type="AlphaFoldDB" id="A0A382EGD1"/>
<dbReference type="SUPFAM" id="SSF75138">
    <property type="entry name" value="HprK N-terminal domain-like"/>
    <property type="match status" value="1"/>
</dbReference>
<dbReference type="InterPro" id="IPR028979">
    <property type="entry name" value="Ser_kin/Pase_Hpr-like_N_sf"/>
</dbReference>
<evidence type="ECO:0000313" key="3">
    <source>
        <dbReference type="EMBL" id="SVB49023.1"/>
    </source>
</evidence>
<feature type="domain" description="HPr(Ser) kinase/phosphorylase N-terminal" evidence="2">
    <location>
        <begin position="66"/>
        <end position="111"/>
    </location>
</feature>
<name>A0A382EGD1_9ZZZZ</name>
<protein>
    <recommendedName>
        <fullName evidence="2">HPr(Ser) kinase/phosphorylase N-terminal domain-containing protein</fullName>
    </recommendedName>
</protein>